<sequence length="361" mass="40641">MVDLQSVRLTNSALVHRQPLVAVFTGGTSGIGEYTIRGLAAHHGKTGKGLRVYIVGRNEEAANKIISDCLKICPTEEFIFLKASDLSLLREVDRVCEKIRQLEEVKAGESARIDLMVMSHADLWFGERRETEEGLDKTMSFLFYSRMRFITKLLPLLRASTLPAHVVSIYGAGLEKGLPNWQPNNLSLRGDDKTYSKSACRTHVIVMTTFYFERLAQQNAGKVSLTHEYPGLVMTPAFVNPSHPWWFRLIWTIVSPVIHFFRPVIPAEETGKRVLFLCGERFPPRSKTQAKEYATTADGLAIATSTDGVRGNGAYSEWHTGETNDVDETYIPLRRDGFGDKIWKHTNEAFDAIERGERFTG</sequence>
<proteinExistence type="predicted"/>
<keyword evidence="3" id="KW-1185">Reference proteome</keyword>
<dbReference type="GeneID" id="54572053"/>
<organism evidence="2 3">
    <name type="scientific">Zasmidium cellare ATCC 36951</name>
    <dbReference type="NCBI Taxonomy" id="1080233"/>
    <lineage>
        <taxon>Eukaryota</taxon>
        <taxon>Fungi</taxon>
        <taxon>Dikarya</taxon>
        <taxon>Ascomycota</taxon>
        <taxon>Pezizomycotina</taxon>
        <taxon>Dothideomycetes</taxon>
        <taxon>Dothideomycetidae</taxon>
        <taxon>Mycosphaerellales</taxon>
        <taxon>Mycosphaerellaceae</taxon>
        <taxon>Zasmidium</taxon>
    </lineage>
</organism>
<dbReference type="PANTHER" id="PTHR47534">
    <property type="entry name" value="YALI0E05731P"/>
    <property type="match status" value="1"/>
</dbReference>
<gene>
    <name evidence="2" type="ORF">M409DRAFT_70530</name>
</gene>
<dbReference type="Proteomes" id="UP000799537">
    <property type="component" value="Unassembled WGS sequence"/>
</dbReference>
<dbReference type="RefSeq" id="XP_033661267.1">
    <property type="nucleotide sequence ID" value="XM_033818781.1"/>
</dbReference>
<evidence type="ECO:0000256" key="1">
    <source>
        <dbReference type="ARBA" id="ARBA00023002"/>
    </source>
</evidence>
<dbReference type="GO" id="GO:0016491">
    <property type="term" value="F:oxidoreductase activity"/>
    <property type="evidence" value="ECO:0007669"/>
    <property type="project" value="UniProtKB-KW"/>
</dbReference>
<name>A0A6A6C285_ZASCE</name>
<dbReference type="OrthoDB" id="2898509at2759"/>
<reference evidence="2" key="1">
    <citation type="journal article" date="2020" name="Stud. Mycol.">
        <title>101 Dothideomycetes genomes: a test case for predicting lifestyles and emergence of pathogens.</title>
        <authorList>
            <person name="Haridas S."/>
            <person name="Albert R."/>
            <person name="Binder M."/>
            <person name="Bloem J."/>
            <person name="Labutti K."/>
            <person name="Salamov A."/>
            <person name="Andreopoulos B."/>
            <person name="Baker S."/>
            <person name="Barry K."/>
            <person name="Bills G."/>
            <person name="Bluhm B."/>
            <person name="Cannon C."/>
            <person name="Castanera R."/>
            <person name="Culley D."/>
            <person name="Daum C."/>
            <person name="Ezra D."/>
            <person name="Gonzalez J."/>
            <person name="Henrissat B."/>
            <person name="Kuo A."/>
            <person name="Liang C."/>
            <person name="Lipzen A."/>
            <person name="Lutzoni F."/>
            <person name="Magnuson J."/>
            <person name="Mondo S."/>
            <person name="Nolan M."/>
            <person name="Ohm R."/>
            <person name="Pangilinan J."/>
            <person name="Park H.-J."/>
            <person name="Ramirez L."/>
            <person name="Alfaro M."/>
            <person name="Sun H."/>
            <person name="Tritt A."/>
            <person name="Yoshinaga Y."/>
            <person name="Zwiers L.-H."/>
            <person name="Turgeon B."/>
            <person name="Goodwin S."/>
            <person name="Spatafora J."/>
            <person name="Crous P."/>
            <person name="Grigoriev I."/>
        </authorList>
    </citation>
    <scope>NUCLEOTIDE SEQUENCE</scope>
    <source>
        <strain evidence="2">ATCC 36951</strain>
    </source>
</reference>
<keyword evidence="1" id="KW-0560">Oxidoreductase</keyword>
<evidence type="ECO:0008006" key="4">
    <source>
        <dbReference type="Google" id="ProtNLM"/>
    </source>
</evidence>
<dbReference type="InterPro" id="IPR052228">
    <property type="entry name" value="Sec_Metab_Biosynth_Oxidored"/>
</dbReference>
<evidence type="ECO:0000313" key="3">
    <source>
        <dbReference type="Proteomes" id="UP000799537"/>
    </source>
</evidence>
<dbReference type="InterPro" id="IPR036291">
    <property type="entry name" value="NAD(P)-bd_dom_sf"/>
</dbReference>
<dbReference type="EMBL" id="ML993627">
    <property type="protein sequence ID" value="KAF2160378.1"/>
    <property type="molecule type" value="Genomic_DNA"/>
</dbReference>
<protein>
    <recommendedName>
        <fullName evidence="4">Ketoreductase (KR) domain-containing protein</fullName>
    </recommendedName>
</protein>
<evidence type="ECO:0000313" key="2">
    <source>
        <dbReference type="EMBL" id="KAF2160378.1"/>
    </source>
</evidence>
<dbReference type="SUPFAM" id="SSF51735">
    <property type="entry name" value="NAD(P)-binding Rossmann-fold domains"/>
    <property type="match status" value="1"/>
</dbReference>
<dbReference type="Gene3D" id="3.40.50.720">
    <property type="entry name" value="NAD(P)-binding Rossmann-like Domain"/>
    <property type="match status" value="1"/>
</dbReference>
<accession>A0A6A6C285</accession>
<dbReference type="AlphaFoldDB" id="A0A6A6C285"/>
<dbReference type="PANTHER" id="PTHR47534:SF3">
    <property type="entry name" value="ALCOHOL DEHYDROGENASE-LIKE C-TERMINAL DOMAIN-CONTAINING PROTEIN"/>
    <property type="match status" value="1"/>
</dbReference>